<proteinExistence type="predicted"/>
<feature type="coiled-coil region" evidence="1">
    <location>
        <begin position="227"/>
        <end position="261"/>
    </location>
</feature>
<dbReference type="EMBL" id="CAMPGE010022364">
    <property type="protein sequence ID" value="CAI2380411.1"/>
    <property type="molecule type" value="Genomic_DNA"/>
</dbReference>
<reference evidence="3" key="1">
    <citation type="submission" date="2023-07" db="EMBL/GenBank/DDBJ databases">
        <authorList>
            <consortium name="AG Swart"/>
            <person name="Singh M."/>
            <person name="Singh A."/>
            <person name="Seah K."/>
            <person name="Emmerich C."/>
        </authorList>
    </citation>
    <scope>NUCLEOTIDE SEQUENCE</scope>
    <source>
        <strain evidence="3">DP1</strain>
    </source>
</reference>
<name>A0AAD1XW62_EUPCR</name>
<evidence type="ECO:0000313" key="4">
    <source>
        <dbReference type="Proteomes" id="UP001295684"/>
    </source>
</evidence>
<keyword evidence="1" id="KW-0175">Coiled coil</keyword>
<feature type="region of interest" description="Disordered" evidence="2">
    <location>
        <begin position="165"/>
        <end position="191"/>
    </location>
</feature>
<dbReference type="AlphaFoldDB" id="A0AAD1XW62"/>
<keyword evidence="4" id="KW-1185">Reference proteome</keyword>
<protein>
    <submittedName>
        <fullName evidence="3">Uncharacterized protein</fullName>
    </submittedName>
</protein>
<dbReference type="Proteomes" id="UP001295684">
    <property type="component" value="Unassembled WGS sequence"/>
</dbReference>
<organism evidence="3 4">
    <name type="scientific">Euplotes crassus</name>
    <dbReference type="NCBI Taxonomy" id="5936"/>
    <lineage>
        <taxon>Eukaryota</taxon>
        <taxon>Sar</taxon>
        <taxon>Alveolata</taxon>
        <taxon>Ciliophora</taxon>
        <taxon>Intramacronucleata</taxon>
        <taxon>Spirotrichea</taxon>
        <taxon>Hypotrichia</taxon>
        <taxon>Euplotida</taxon>
        <taxon>Euplotidae</taxon>
        <taxon>Moneuplotes</taxon>
    </lineage>
</organism>
<sequence length="856" mass="98031">MNNPHLKRGVQHQLHNELKLDSITQKIQELPIEKKAKRKRVINPNLVSKRDCKLQFCTRIKDNQKFHDRACKANTKNRALSKKHERKEFLTRVPDLDIVAKNTSRAVTQRNSSIEKSNPRLTKLVQNQEAIVGSWTQNTNINTISNSNIKKLGEKLTACKLPSKIPRITRPSNNTNTYSSKTKRRESGSMENKFIPVHFERSNTQEKLNQNLFSPSTRMVNGDNNSEQNFNESLAEANNEISILRNELKKKNDELVKLKKLTKIKDYPKAPVYQTDNNKIIKGFSAKEKRRARSRLTKVNGEYNKATFDEPILQSDEYYETTKVSPKSSYNNNIYSKGIPKIKSSQSCRNIEQENVTPSLHNQMNLCAVKESEEEQMADTFTKLNLKLSQPTQKELKNSPKKNSKFQNNIAKNVSKKSQLNLQINTNHKQSTKADSETENIEVITLNKNEDTSNRPKLNLNINLPNIKRKGQIKFDHNLIGFHPKSLSNKGALQIQRSKLKLKAKESTKETVNSSQKNNLIDIPKKYKYRRKRLDNDIQSIANSGGAQFQKNTLNCPPTFHTKSGPIQSNEMLQPKTNQNKHLTHNGKLKVMDYRLKGVSSPINTNKNSPSIGFGKITSAMQESASRILTSRQASSRCSLKPIEKTVPKKALKISKTSIKLAKSTSSTKLVDNKAIKTRLQLINFEDEDDQIDHDRELKRKEAKVILDISAFSTSQENYTEDKKESSFTQENANNKFLSTDNKLQKSILLNKALNSNKIETDDEEAQQYMLCQPTHYMLDHPMYQEAQTDEHKDYDKHDKRSLEHCFMSKKDRMRQAKTKIVNDADDICNLQDSQSEVSLNETLEFQPANHAGEPL</sequence>
<gene>
    <name evidence="3" type="ORF">ECRASSUSDP1_LOCUS21845</name>
</gene>
<evidence type="ECO:0000256" key="2">
    <source>
        <dbReference type="SAM" id="MobiDB-lite"/>
    </source>
</evidence>
<feature type="compositionally biased region" description="Polar residues" evidence="2">
    <location>
        <begin position="170"/>
        <end position="180"/>
    </location>
</feature>
<accession>A0AAD1XW62</accession>
<evidence type="ECO:0000256" key="1">
    <source>
        <dbReference type="SAM" id="Coils"/>
    </source>
</evidence>
<evidence type="ECO:0000313" key="3">
    <source>
        <dbReference type="EMBL" id="CAI2380411.1"/>
    </source>
</evidence>
<comment type="caution">
    <text evidence="3">The sequence shown here is derived from an EMBL/GenBank/DDBJ whole genome shotgun (WGS) entry which is preliminary data.</text>
</comment>